<comment type="caution">
    <text evidence="8">The sequence shown here is derived from an EMBL/GenBank/DDBJ whole genome shotgun (WGS) entry which is preliminary data.</text>
</comment>
<evidence type="ECO:0000256" key="3">
    <source>
        <dbReference type="ARBA" id="ARBA00022989"/>
    </source>
</evidence>
<sequence length="523" mass="54236">MNVSVTRTSEVHRWAATLTVCLGLFLLAIDLTVLNVAVPDLHTDLQPSMSQIQWIIDGYALVLGGCVLATGSLTDRIGRRRAFTTGLLLCATASLLGALAQEPEQVIAARGAMGAGAALLMPATLSIIHQLFPEPELRRRAIALWTAVIGVGGLTGPVLGGWLVEHFSWRAAFWINLPVAAIAITLALILVPESCAPHTPIDWPSIVLSAAGLLALVWAFIESPTHGWTSTPVLTAFGAAALLLTGFIARQHHARFPMLPIPLLRIPSISMGAAALALMSFACFGALFVVTLYLQGVLGYTPWQAGVRTLPLPAGLVLGAAAALPLGARWGNRLPIVTGLLITTASFAVLATTSATSGYGHLIVFQAVAGAGAGLTVAAATETVMGATPGEQAGLGSAINDATRQVGSALGVAVQGSLLATLYSDRLSDRLTGTDMPAHLARAATENVLAPHTLAPRLPSPTREHLLTAARESFTEGLTHTALLAGLVTLLTAAAAAYWLPTRPAHLHPQPAAPSQPAGLTKL</sequence>
<accession>A0A1E5PHE3</accession>
<feature type="transmembrane region" description="Helical" evidence="6">
    <location>
        <begin position="359"/>
        <end position="380"/>
    </location>
</feature>
<protein>
    <submittedName>
        <fullName evidence="8">MFS transporter</fullName>
    </submittedName>
</protein>
<evidence type="ECO:0000313" key="9">
    <source>
        <dbReference type="Proteomes" id="UP000095759"/>
    </source>
</evidence>
<dbReference type="PROSITE" id="PS50850">
    <property type="entry name" value="MFS"/>
    <property type="match status" value="1"/>
</dbReference>
<dbReference type="Gene3D" id="1.20.1250.20">
    <property type="entry name" value="MFS general substrate transporter like domains"/>
    <property type="match status" value="1"/>
</dbReference>
<dbReference type="SUPFAM" id="SSF103473">
    <property type="entry name" value="MFS general substrate transporter"/>
    <property type="match status" value="1"/>
</dbReference>
<dbReference type="Pfam" id="PF07690">
    <property type="entry name" value="MFS_1"/>
    <property type="match status" value="1"/>
</dbReference>
<dbReference type="EMBL" id="MEHJ01000001">
    <property type="protein sequence ID" value="OEJ28875.1"/>
    <property type="molecule type" value="Genomic_DNA"/>
</dbReference>
<feature type="transmembrane region" description="Helical" evidence="6">
    <location>
        <begin position="227"/>
        <end position="249"/>
    </location>
</feature>
<dbReference type="InterPro" id="IPR020846">
    <property type="entry name" value="MFS_dom"/>
</dbReference>
<dbReference type="STRING" id="285458.BGM19_01465"/>
<dbReference type="InterPro" id="IPR036259">
    <property type="entry name" value="MFS_trans_sf"/>
</dbReference>
<feature type="transmembrane region" description="Helical" evidence="6">
    <location>
        <begin position="52"/>
        <end position="70"/>
    </location>
</feature>
<name>A0A1E5PHE3_9ACTN</name>
<evidence type="ECO:0000256" key="1">
    <source>
        <dbReference type="ARBA" id="ARBA00004651"/>
    </source>
</evidence>
<feature type="transmembrane region" description="Helical" evidence="6">
    <location>
        <begin position="203"/>
        <end position="221"/>
    </location>
</feature>
<evidence type="ECO:0000256" key="5">
    <source>
        <dbReference type="ARBA" id="ARBA00023251"/>
    </source>
</evidence>
<feature type="transmembrane region" description="Helical" evidence="6">
    <location>
        <begin position="269"/>
        <end position="290"/>
    </location>
</feature>
<feature type="transmembrane region" description="Helical" evidence="6">
    <location>
        <begin position="82"/>
        <end position="101"/>
    </location>
</feature>
<feature type="domain" description="Major facilitator superfamily (MFS) profile" evidence="7">
    <location>
        <begin position="16"/>
        <end position="504"/>
    </location>
</feature>
<gene>
    <name evidence="8" type="ORF">AS594_35040</name>
</gene>
<dbReference type="PRINTS" id="PR01036">
    <property type="entry name" value="TCRTETB"/>
</dbReference>
<dbReference type="GO" id="GO:0005886">
    <property type="term" value="C:plasma membrane"/>
    <property type="evidence" value="ECO:0007669"/>
    <property type="project" value="UniProtKB-SubCell"/>
</dbReference>
<feature type="transmembrane region" description="Helical" evidence="6">
    <location>
        <begin position="481"/>
        <end position="500"/>
    </location>
</feature>
<evidence type="ECO:0000256" key="6">
    <source>
        <dbReference type="SAM" id="Phobius"/>
    </source>
</evidence>
<feature type="transmembrane region" description="Helical" evidence="6">
    <location>
        <begin position="171"/>
        <end position="191"/>
    </location>
</feature>
<evidence type="ECO:0000256" key="2">
    <source>
        <dbReference type="ARBA" id="ARBA00022692"/>
    </source>
</evidence>
<keyword evidence="4 6" id="KW-0472">Membrane</keyword>
<dbReference type="Gene3D" id="1.20.1720.10">
    <property type="entry name" value="Multidrug resistance protein D"/>
    <property type="match status" value="1"/>
</dbReference>
<dbReference type="CDD" id="cd17321">
    <property type="entry name" value="MFS_MMR_MDR_like"/>
    <property type="match status" value="1"/>
</dbReference>
<dbReference type="AlphaFoldDB" id="A0A1E5PHE3"/>
<dbReference type="GO" id="GO:0022857">
    <property type="term" value="F:transmembrane transporter activity"/>
    <property type="evidence" value="ECO:0007669"/>
    <property type="project" value="InterPro"/>
</dbReference>
<dbReference type="GO" id="GO:0046677">
    <property type="term" value="P:response to antibiotic"/>
    <property type="evidence" value="ECO:0007669"/>
    <property type="project" value="UniProtKB-KW"/>
</dbReference>
<dbReference type="Proteomes" id="UP000095759">
    <property type="component" value="Unassembled WGS sequence"/>
</dbReference>
<dbReference type="OrthoDB" id="9781469at2"/>
<reference evidence="8 9" key="1">
    <citation type="submission" date="2016-08" db="EMBL/GenBank/DDBJ databases">
        <title>Complete genome sequence of Streptomyces agglomeratus strain 6-3-2, a novel anti-MRSA actinomycete isolated from Wuli of Tebit, China.</title>
        <authorList>
            <person name="Chen X."/>
        </authorList>
    </citation>
    <scope>NUCLEOTIDE SEQUENCE [LARGE SCALE GENOMIC DNA]</scope>
    <source>
        <strain evidence="8 9">6-3-2</strain>
    </source>
</reference>
<keyword evidence="9" id="KW-1185">Reference proteome</keyword>
<proteinExistence type="predicted"/>
<dbReference type="InterPro" id="IPR011701">
    <property type="entry name" value="MFS"/>
</dbReference>
<feature type="transmembrane region" description="Helical" evidence="6">
    <location>
        <begin position="141"/>
        <end position="159"/>
    </location>
</feature>
<keyword evidence="3 6" id="KW-1133">Transmembrane helix</keyword>
<feature type="transmembrane region" description="Helical" evidence="6">
    <location>
        <begin position="334"/>
        <end position="353"/>
    </location>
</feature>
<comment type="subcellular location">
    <subcellularLocation>
        <location evidence="1">Cell membrane</location>
        <topology evidence="1">Multi-pass membrane protein</topology>
    </subcellularLocation>
</comment>
<dbReference type="PANTHER" id="PTHR42718:SF42">
    <property type="entry name" value="EXPORT PROTEIN"/>
    <property type="match status" value="1"/>
</dbReference>
<feature type="transmembrane region" description="Helical" evidence="6">
    <location>
        <begin position="310"/>
        <end position="327"/>
    </location>
</feature>
<feature type="transmembrane region" description="Helical" evidence="6">
    <location>
        <begin position="107"/>
        <end position="129"/>
    </location>
</feature>
<evidence type="ECO:0000256" key="4">
    <source>
        <dbReference type="ARBA" id="ARBA00023136"/>
    </source>
</evidence>
<feature type="transmembrane region" description="Helical" evidence="6">
    <location>
        <begin position="12"/>
        <end position="32"/>
    </location>
</feature>
<evidence type="ECO:0000313" key="8">
    <source>
        <dbReference type="EMBL" id="OEJ28875.1"/>
    </source>
</evidence>
<evidence type="ECO:0000259" key="7">
    <source>
        <dbReference type="PROSITE" id="PS50850"/>
    </source>
</evidence>
<dbReference type="PANTHER" id="PTHR42718">
    <property type="entry name" value="MAJOR FACILITATOR SUPERFAMILY MULTIDRUG TRANSPORTER MFSC"/>
    <property type="match status" value="1"/>
</dbReference>
<organism evidence="8 9">
    <name type="scientific">Streptomyces agglomeratus</name>
    <dbReference type="NCBI Taxonomy" id="285458"/>
    <lineage>
        <taxon>Bacteria</taxon>
        <taxon>Bacillati</taxon>
        <taxon>Actinomycetota</taxon>
        <taxon>Actinomycetes</taxon>
        <taxon>Kitasatosporales</taxon>
        <taxon>Streptomycetaceae</taxon>
        <taxon>Streptomyces</taxon>
    </lineage>
</organism>
<keyword evidence="5" id="KW-0046">Antibiotic resistance</keyword>
<keyword evidence="2 6" id="KW-0812">Transmembrane</keyword>